<evidence type="ECO:0000313" key="2">
    <source>
        <dbReference type="Proteomes" id="UP000219922"/>
    </source>
</evidence>
<protein>
    <submittedName>
        <fullName evidence="1">Uncharacterized protein</fullName>
    </submittedName>
</protein>
<dbReference type="EMBL" id="NVMX01000182">
    <property type="protein sequence ID" value="PDZ94474.1"/>
    <property type="molecule type" value="Genomic_DNA"/>
</dbReference>
<reference evidence="1 2" key="1">
    <citation type="submission" date="2017-09" db="EMBL/GenBank/DDBJ databases">
        <title>Large-scale bioinformatics analysis of Bacillus genomes uncovers conserved roles of natural products in bacterial physiology.</title>
        <authorList>
            <consortium name="Agbiome Team Llc"/>
            <person name="Bleich R.M."/>
            <person name="Grubbs K.J."/>
            <person name="Santa Maria K.C."/>
            <person name="Allen S.E."/>
            <person name="Farag S."/>
            <person name="Shank E.A."/>
            <person name="Bowers A."/>
        </authorList>
    </citation>
    <scope>NUCLEOTIDE SEQUENCE [LARGE SCALE GENOMIC DNA]</scope>
    <source>
        <strain evidence="1 2">AFS092789</strain>
    </source>
</reference>
<gene>
    <name evidence="1" type="ORF">CON36_33570</name>
</gene>
<sequence length="538" mass="63496">FEQIFVEIDINFDISIFVDLSVFNGNHEKSEQILEFLEEVEDFHSPEKGSTEHENLRIKYMKKMKKLTERIENHAYLYRWYYNNVSHSFAPMVFENLNEIIKQKGRKFVRLADKGMDENVRIIKQKMAQKQRKQSLSEREYNRIRDDILDELVEKLGRTLKEENRKNFEQFFKFSFSEPSLLYFAVYSMRNYIKQIEIYRNEHGIDIILRKTLLLYIETVNHSMKCVFKEIERGIRFDGKTKETIPISNEMLINSMLEYETHLSSFINNDKVSVYPQSLYALKNMEDTDEREKIGVLKAIVEWAAERINQKANILESIIWTHKINHPFFNDIGLNEISFLSQDMVRGPEGDELSILASGLYKDEALIYFPIFNPKSWEGLNSKQCALMAYGICLYHDMLNKENYKLIQSSSHRESLFADKKEYELVLLTRNKDVLHKKNREIEKPKYNAQPKERTRSEHWVNFHFRKLKEGQSASEEARGIALKYGFKQIPKGFTFVDSFIRGDRTIDPSTVHVSAVDVLAHTLKKMDTVEKEISSSL</sequence>
<name>A0A9X6XVC8_BACCE</name>
<comment type="caution">
    <text evidence="1">The sequence shown here is derived from an EMBL/GenBank/DDBJ whole genome shotgun (WGS) entry which is preliminary data.</text>
</comment>
<feature type="non-terminal residue" evidence="1">
    <location>
        <position position="1"/>
    </location>
</feature>
<proteinExistence type="predicted"/>
<organism evidence="1 2">
    <name type="scientific">Bacillus cereus</name>
    <dbReference type="NCBI Taxonomy" id="1396"/>
    <lineage>
        <taxon>Bacteria</taxon>
        <taxon>Bacillati</taxon>
        <taxon>Bacillota</taxon>
        <taxon>Bacilli</taxon>
        <taxon>Bacillales</taxon>
        <taxon>Bacillaceae</taxon>
        <taxon>Bacillus</taxon>
        <taxon>Bacillus cereus group</taxon>
    </lineage>
</organism>
<dbReference type="RefSeq" id="WP_170953103.1">
    <property type="nucleotide sequence ID" value="NZ_NVMX01000182.1"/>
</dbReference>
<dbReference type="Proteomes" id="UP000219922">
    <property type="component" value="Unassembled WGS sequence"/>
</dbReference>
<evidence type="ECO:0000313" key="1">
    <source>
        <dbReference type="EMBL" id="PDZ94474.1"/>
    </source>
</evidence>
<dbReference type="AlphaFoldDB" id="A0A9X6XVC8"/>
<accession>A0A9X6XVC8</accession>